<feature type="signal peptide" evidence="5">
    <location>
        <begin position="1"/>
        <end position="28"/>
    </location>
</feature>
<keyword evidence="7" id="KW-1185">Reference proteome</keyword>
<reference evidence="6 7" key="1">
    <citation type="submission" date="2018-03" db="EMBL/GenBank/DDBJ databases">
        <title>Genomic Encyclopedia of Archaeal and Bacterial Type Strains, Phase II (KMG-II): from individual species to whole genera.</title>
        <authorList>
            <person name="Goeker M."/>
        </authorList>
    </citation>
    <scope>NUCLEOTIDE SEQUENCE [LARGE SCALE GENOMIC DNA]</scope>
    <source>
        <strain evidence="6 7">DSM 45211</strain>
    </source>
</reference>
<sequence>MQHRMWRRSRRARVFATMSVLATLTMSACGSGSGDGSGGGSADGPVDLRMTVWTADESQLALFQEIADAYVAENADTVSSVTFETLPFEEYTTGLTTQIAGGNPPDLAWIFESSAPEFVQSGALMDLRPVLSETEGYQVDDLDSDALRLWESDDALYAYPFSNSPFGVFVNTDQLAAAGQPMPAELVADGTWTWDAAADMAAAAAAKSGKSGLVVRDFNYSNWGNLATIWNGWGARPWSEDGTSCEFDSPEMVGALSWFHEQVFTESAIPGPGTTADFFAGDAAMTVTQISRASALDGSFGWDLLPLPAGPEQQQNVIGQAGIGVLADGPNAEAAADFLAYFTNPENSERLAQYFPPPRTSLLNAETLKAANPKLSAEQLQSVVVEGIQGAVTKPAHPNFAKLQQTIRAELDSLWKADADVEAVTASVCEAATPLLSD</sequence>
<comment type="caution">
    <text evidence="6">The sequence shown here is derived from an EMBL/GenBank/DDBJ whole genome shotgun (WGS) entry which is preliminary data.</text>
</comment>
<evidence type="ECO:0000256" key="1">
    <source>
        <dbReference type="ARBA" id="ARBA00004196"/>
    </source>
</evidence>
<evidence type="ECO:0000256" key="4">
    <source>
        <dbReference type="ARBA" id="ARBA00022729"/>
    </source>
</evidence>
<keyword evidence="3" id="KW-0813">Transport</keyword>
<keyword evidence="4 5" id="KW-0732">Signal</keyword>
<dbReference type="EMBL" id="PYGE01000016">
    <property type="protein sequence ID" value="PSL00415.1"/>
    <property type="molecule type" value="Genomic_DNA"/>
</dbReference>
<comment type="subcellular location">
    <subcellularLocation>
        <location evidence="1">Cell envelope</location>
    </subcellularLocation>
</comment>
<proteinExistence type="inferred from homology"/>
<organism evidence="6 7">
    <name type="scientific">Haloactinopolyspora alba</name>
    <dbReference type="NCBI Taxonomy" id="648780"/>
    <lineage>
        <taxon>Bacteria</taxon>
        <taxon>Bacillati</taxon>
        <taxon>Actinomycetota</taxon>
        <taxon>Actinomycetes</taxon>
        <taxon>Jiangellales</taxon>
        <taxon>Jiangellaceae</taxon>
        <taxon>Haloactinopolyspora</taxon>
    </lineage>
</organism>
<dbReference type="PROSITE" id="PS51257">
    <property type="entry name" value="PROKAR_LIPOPROTEIN"/>
    <property type="match status" value="1"/>
</dbReference>
<accession>A0A2P8DT87</accession>
<dbReference type="InterPro" id="IPR006059">
    <property type="entry name" value="SBP"/>
</dbReference>
<dbReference type="Gene3D" id="3.40.190.10">
    <property type="entry name" value="Periplasmic binding protein-like II"/>
    <property type="match status" value="1"/>
</dbReference>
<dbReference type="GO" id="GO:0030313">
    <property type="term" value="C:cell envelope"/>
    <property type="evidence" value="ECO:0007669"/>
    <property type="project" value="UniProtKB-SubCell"/>
</dbReference>
<dbReference type="PANTHER" id="PTHR43649">
    <property type="entry name" value="ARABINOSE-BINDING PROTEIN-RELATED"/>
    <property type="match status" value="1"/>
</dbReference>
<comment type="similarity">
    <text evidence="2">Belongs to the bacterial solute-binding protein 1 family.</text>
</comment>
<evidence type="ECO:0000313" key="6">
    <source>
        <dbReference type="EMBL" id="PSL00415.1"/>
    </source>
</evidence>
<evidence type="ECO:0000256" key="3">
    <source>
        <dbReference type="ARBA" id="ARBA00022448"/>
    </source>
</evidence>
<dbReference type="Pfam" id="PF13416">
    <property type="entry name" value="SBP_bac_8"/>
    <property type="match status" value="1"/>
</dbReference>
<evidence type="ECO:0000256" key="5">
    <source>
        <dbReference type="SAM" id="SignalP"/>
    </source>
</evidence>
<dbReference type="Proteomes" id="UP000243528">
    <property type="component" value="Unassembled WGS sequence"/>
</dbReference>
<dbReference type="SUPFAM" id="SSF53850">
    <property type="entry name" value="Periplasmic binding protein-like II"/>
    <property type="match status" value="1"/>
</dbReference>
<name>A0A2P8DT87_9ACTN</name>
<dbReference type="PANTHER" id="PTHR43649:SF31">
    <property type="entry name" value="SN-GLYCEROL-3-PHOSPHATE-BINDING PERIPLASMIC PROTEIN UGPB"/>
    <property type="match status" value="1"/>
</dbReference>
<feature type="chain" id="PRO_5038980648" evidence="5">
    <location>
        <begin position="29"/>
        <end position="438"/>
    </location>
</feature>
<evidence type="ECO:0000313" key="7">
    <source>
        <dbReference type="Proteomes" id="UP000243528"/>
    </source>
</evidence>
<gene>
    <name evidence="6" type="ORF">CLV30_11675</name>
</gene>
<evidence type="ECO:0000256" key="2">
    <source>
        <dbReference type="ARBA" id="ARBA00008520"/>
    </source>
</evidence>
<dbReference type="AlphaFoldDB" id="A0A2P8DT87"/>
<dbReference type="InterPro" id="IPR050490">
    <property type="entry name" value="Bact_solute-bd_prot1"/>
</dbReference>
<protein>
    <submittedName>
        <fullName evidence="6">Carbohydrate ABC transporter substrate-binding protein (CUT1 family)</fullName>
    </submittedName>
</protein>